<feature type="domain" description="PTS EIIB type-2" evidence="3">
    <location>
        <begin position="2"/>
        <end position="94"/>
    </location>
</feature>
<evidence type="ECO:0000256" key="2">
    <source>
        <dbReference type="ARBA" id="ARBA00022683"/>
    </source>
</evidence>
<proteinExistence type="predicted"/>
<dbReference type="OrthoDB" id="3196672at2"/>
<evidence type="ECO:0000313" key="5">
    <source>
        <dbReference type="Proteomes" id="UP000005012"/>
    </source>
</evidence>
<accession>A0A140NTW1</accession>
<dbReference type="Proteomes" id="UP000005012">
    <property type="component" value="Chromosome"/>
</dbReference>
<protein>
    <submittedName>
        <fullName evidence="4">PTS system enzymeIIB component</fullName>
    </submittedName>
</protein>
<dbReference type="GO" id="GO:0008982">
    <property type="term" value="F:protein-N(PI)-phosphohistidine-sugar phosphotransferase activity"/>
    <property type="evidence" value="ECO:0007669"/>
    <property type="project" value="InterPro"/>
</dbReference>
<sequence length="96" mass="10349">MKKVLVACGTGMSTSTMIAQKLQDYLASEGILVATSQCCLNEIPLNSHGVDLIITAMKTDTDYGVPTLNGAALLTGVNDDALKQKLKRCYHNKPHR</sequence>
<dbReference type="SUPFAM" id="SSF52794">
    <property type="entry name" value="PTS system IIB component-like"/>
    <property type="match status" value="1"/>
</dbReference>
<dbReference type="GO" id="GO:0009401">
    <property type="term" value="P:phosphoenolpyruvate-dependent sugar phosphotransferase system"/>
    <property type="evidence" value="ECO:0007669"/>
    <property type="project" value="UniProtKB-KW"/>
</dbReference>
<keyword evidence="1" id="KW-0808">Transferase</keyword>
<dbReference type="AlphaFoldDB" id="A0A140NTW1"/>
<dbReference type="PATRIC" id="fig|1157951.4.peg.3595"/>
<reference evidence="4 5" key="1">
    <citation type="journal article" date="2012" name="J. Bacteriol.">
        <title>Complete Genome Sequence of Providencia stuartii Clinical Isolate MRSN 2154.</title>
        <authorList>
            <person name="Clifford R.J."/>
            <person name="Hang J."/>
            <person name="Riley M.C."/>
            <person name="Onmus-Leone F."/>
            <person name="Kuschner R.A."/>
            <person name="Lesho E.P."/>
            <person name="Waterman P.E."/>
        </authorList>
    </citation>
    <scope>NUCLEOTIDE SEQUENCE [LARGE SCALE GENOMIC DNA]</scope>
    <source>
        <strain evidence="4 5">MRSN 2154</strain>
    </source>
</reference>
<reference evidence="5" key="2">
    <citation type="submission" date="2012-04" db="EMBL/GenBank/DDBJ databases">
        <title>Complete genome sequence of Providencia stuartii clinical isolate MRSN 2154.</title>
        <authorList>
            <person name="Clifford R.J."/>
            <person name="Hang J."/>
            <person name="Riley M.C."/>
            <person name="Onmus-Leone F."/>
            <person name="Kuschner R.A."/>
            <person name="Lesho E.P."/>
            <person name="Waterman P.E."/>
        </authorList>
    </citation>
    <scope>NUCLEOTIDE SEQUENCE [LARGE SCALE GENOMIC DNA]</scope>
    <source>
        <strain evidence="5">MRSN 2154</strain>
    </source>
</reference>
<name>A0A140NTW1_PROSM</name>
<dbReference type="CDD" id="cd05566">
    <property type="entry name" value="PTS_IIB_galactitol"/>
    <property type="match status" value="1"/>
</dbReference>
<gene>
    <name evidence="4" type="ordered locus">S70_17910</name>
</gene>
<evidence type="ECO:0000259" key="3">
    <source>
        <dbReference type="PROSITE" id="PS51099"/>
    </source>
</evidence>
<dbReference type="RefSeq" id="WP_014658025.1">
    <property type="nucleotide sequence ID" value="NC_017731.1"/>
</dbReference>
<dbReference type="KEGG" id="psi:S70_17910"/>
<dbReference type="InterPro" id="IPR003501">
    <property type="entry name" value="PTS_EIIB_2/3"/>
</dbReference>
<dbReference type="PROSITE" id="PS51099">
    <property type="entry name" value="PTS_EIIB_TYPE_2"/>
    <property type="match status" value="1"/>
</dbReference>
<dbReference type="Gene3D" id="3.40.50.2300">
    <property type="match status" value="1"/>
</dbReference>
<dbReference type="InterPro" id="IPR013011">
    <property type="entry name" value="PTS_EIIB_2"/>
</dbReference>
<dbReference type="InterPro" id="IPR036095">
    <property type="entry name" value="PTS_EIIB-like_sf"/>
</dbReference>
<evidence type="ECO:0000313" key="4">
    <source>
        <dbReference type="EMBL" id="AFH95392.1"/>
    </source>
</evidence>
<dbReference type="EMBL" id="CP003488">
    <property type="protein sequence ID" value="AFH95392.1"/>
    <property type="molecule type" value="Genomic_DNA"/>
</dbReference>
<organism evidence="4 5">
    <name type="scientific">Providencia stuartii (strain MRSN 2154)</name>
    <dbReference type="NCBI Taxonomy" id="1157951"/>
    <lineage>
        <taxon>Bacteria</taxon>
        <taxon>Pseudomonadati</taxon>
        <taxon>Pseudomonadota</taxon>
        <taxon>Gammaproteobacteria</taxon>
        <taxon>Enterobacterales</taxon>
        <taxon>Morganellaceae</taxon>
        <taxon>Providencia</taxon>
    </lineage>
</organism>
<evidence type="ECO:0000256" key="1">
    <source>
        <dbReference type="ARBA" id="ARBA00022679"/>
    </source>
</evidence>
<dbReference type="HOGENOM" id="CLU_159248_3_3_6"/>
<keyword evidence="2" id="KW-0598">Phosphotransferase system</keyword>
<dbReference type="Pfam" id="PF02302">
    <property type="entry name" value="PTS_IIB"/>
    <property type="match status" value="1"/>
</dbReference>